<reference evidence="2 3" key="1">
    <citation type="submission" date="2024-09" db="EMBL/GenBank/DDBJ databases">
        <title>Laminarin stimulates single cell rates of sulfate reduction while oxygen inhibits transcriptomic activity in coastal marine sediment.</title>
        <authorList>
            <person name="Lindsay M."/>
            <person name="Orcutt B."/>
            <person name="Emerson D."/>
            <person name="Stepanauskas R."/>
            <person name="D'Angelo T."/>
        </authorList>
    </citation>
    <scope>NUCLEOTIDE SEQUENCE [LARGE SCALE GENOMIC DNA]</scope>
    <source>
        <strain evidence="2">SAG AM-311-K15</strain>
    </source>
</reference>
<comment type="caution">
    <text evidence="2">The sequence shown here is derived from an EMBL/GenBank/DDBJ whole genome shotgun (WGS) entry which is preliminary data.</text>
</comment>
<sequence length="102" mass="11710">MHKHNIIDLDRRYKDSIFPPPMQGGIHFVFYRLSKTILVLACHWRNFNTSKRGHTSEKGTYQRKRDRQQQAGIGKTKQVSPVTRATGGCGVDSPSRAGQFYF</sequence>
<feature type="region of interest" description="Disordered" evidence="1">
    <location>
        <begin position="49"/>
        <end position="102"/>
    </location>
</feature>
<dbReference type="EMBL" id="JBHPBY010000353">
    <property type="protein sequence ID" value="MFC1852704.1"/>
    <property type="molecule type" value="Genomic_DNA"/>
</dbReference>
<gene>
    <name evidence="2" type="ORF">ACFL27_21095</name>
</gene>
<name>A0ABV6Z2S2_UNCC1</name>
<dbReference type="Proteomes" id="UP001594351">
    <property type="component" value="Unassembled WGS sequence"/>
</dbReference>
<evidence type="ECO:0000313" key="2">
    <source>
        <dbReference type="EMBL" id="MFC1852704.1"/>
    </source>
</evidence>
<organism evidence="2 3">
    <name type="scientific">candidate division CSSED10-310 bacterium</name>
    <dbReference type="NCBI Taxonomy" id="2855610"/>
    <lineage>
        <taxon>Bacteria</taxon>
        <taxon>Bacteria division CSSED10-310</taxon>
    </lineage>
</organism>
<protein>
    <submittedName>
        <fullName evidence="2">Uncharacterized protein</fullName>
    </submittedName>
</protein>
<keyword evidence="3" id="KW-1185">Reference proteome</keyword>
<proteinExistence type="predicted"/>
<evidence type="ECO:0000256" key="1">
    <source>
        <dbReference type="SAM" id="MobiDB-lite"/>
    </source>
</evidence>
<evidence type="ECO:0000313" key="3">
    <source>
        <dbReference type="Proteomes" id="UP001594351"/>
    </source>
</evidence>
<accession>A0ABV6Z2S2</accession>